<dbReference type="PANTHER" id="PTHR43968">
    <property type="match status" value="1"/>
</dbReference>
<reference evidence="2 3" key="1">
    <citation type="journal article" date="2015" name="Sci. Rep.">
        <title>Chromosome-level genome map provides insights into diverse defense mechanisms in the medicinal fungus Ganoderma sinense.</title>
        <authorList>
            <person name="Zhu Y."/>
            <person name="Xu J."/>
            <person name="Sun C."/>
            <person name="Zhou S."/>
            <person name="Xu H."/>
            <person name="Nelson D.R."/>
            <person name="Qian J."/>
            <person name="Song J."/>
            <person name="Luo H."/>
            <person name="Xiang L."/>
            <person name="Li Y."/>
            <person name="Xu Z."/>
            <person name="Ji A."/>
            <person name="Wang L."/>
            <person name="Lu S."/>
            <person name="Hayward A."/>
            <person name="Sun W."/>
            <person name="Li X."/>
            <person name="Schwartz D.C."/>
            <person name="Wang Y."/>
            <person name="Chen S."/>
        </authorList>
    </citation>
    <scope>NUCLEOTIDE SEQUENCE [LARGE SCALE GENOMIC DNA]</scope>
    <source>
        <strain evidence="2 3">ZZ0214-1</strain>
    </source>
</reference>
<dbReference type="InterPro" id="IPR040079">
    <property type="entry name" value="Glutathione_S-Trfase"/>
</dbReference>
<evidence type="ECO:0000313" key="2">
    <source>
        <dbReference type="EMBL" id="PIL28229.1"/>
    </source>
</evidence>
<dbReference type="STRING" id="1077348.A0A2G8S380"/>
<keyword evidence="3" id="KW-1185">Reference proteome</keyword>
<dbReference type="GO" id="GO:0005737">
    <property type="term" value="C:cytoplasm"/>
    <property type="evidence" value="ECO:0007669"/>
    <property type="project" value="TreeGrafter"/>
</dbReference>
<evidence type="ECO:0000259" key="1">
    <source>
        <dbReference type="PROSITE" id="PS50404"/>
    </source>
</evidence>
<evidence type="ECO:0000313" key="3">
    <source>
        <dbReference type="Proteomes" id="UP000230002"/>
    </source>
</evidence>
<dbReference type="Proteomes" id="UP000230002">
    <property type="component" value="Unassembled WGS sequence"/>
</dbReference>
<organism evidence="2 3">
    <name type="scientific">Ganoderma sinense ZZ0214-1</name>
    <dbReference type="NCBI Taxonomy" id="1077348"/>
    <lineage>
        <taxon>Eukaryota</taxon>
        <taxon>Fungi</taxon>
        <taxon>Dikarya</taxon>
        <taxon>Basidiomycota</taxon>
        <taxon>Agaricomycotina</taxon>
        <taxon>Agaricomycetes</taxon>
        <taxon>Polyporales</taxon>
        <taxon>Polyporaceae</taxon>
        <taxon>Ganoderma</taxon>
    </lineage>
</organism>
<dbReference type="SFLD" id="SFLDG00358">
    <property type="entry name" value="Main_(cytGST)"/>
    <property type="match status" value="1"/>
</dbReference>
<dbReference type="Gene3D" id="3.40.30.10">
    <property type="entry name" value="Glutaredoxin"/>
    <property type="match status" value="1"/>
</dbReference>
<feature type="domain" description="GST N-terminal" evidence="1">
    <location>
        <begin position="4"/>
        <end position="96"/>
    </location>
</feature>
<dbReference type="SUPFAM" id="SSF47616">
    <property type="entry name" value="GST C-terminal domain-like"/>
    <property type="match status" value="1"/>
</dbReference>
<dbReference type="InterPro" id="IPR036249">
    <property type="entry name" value="Thioredoxin-like_sf"/>
</dbReference>
<dbReference type="SFLD" id="SFLDS00019">
    <property type="entry name" value="Glutathione_Transferase_(cytos"/>
    <property type="match status" value="1"/>
</dbReference>
<dbReference type="PANTHER" id="PTHR43968:SF6">
    <property type="entry name" value="GLUTATHIONE S-TRANSFERASE OMEGA"/>
    <property type="match status" value="1"/>
</dbReference>
<accession>A0A2G8S380</accession>
<proteinExistence type="predicted"/>
<dbReference type="SUPFAM" id="SSF52833">
    <property type="entry name" value="Thioredoxin-like"/>
    <property type="match status" value="1"/>
</dbReference>
<dbReference type="InterPro" id="IPR004045">
    <property type="entry name" value="Glutathione_S-Trfase_N"/>
</dbReference>
<dbReference type="OrthoDB" id="202840at2759"/>
<protein>
    <recommendedName>
        <fullName evidence="1">GST N-terminal domain-containing protein</fullName>
    </recommendedName>
</protein>
<dbReference type="Pfam" id="PF13417">
    <property type="entry name" value="GST_N_3"/>
    <property type="match status" value="1"/>
</dbReference>
<sequence>MSEKRITLYSAEESPFPQRVALTLEEGNIPYDTISFELLDKPDWYKEKVYPIAQVPYLVYGGPKLQPGDAPSPSLPQLGESLVILEFLADAFPSARLLPSDPFLRAKARLFCRAVEEKYNPAFMGVFFKQAPKEDLYAAVEHIQGLLPPDSGFAVGGEWSIADAAFLPGYLRTLVILELDPALSRFAPGAAAEALAELREAPRFARMQRYLEESMARPSAKKTWDPVRSVLFGFGRGVLPRARREFTGDMMLTEVNLQVSVKAKIARRFDFFLAQAQQREQQQQQD</sequence>
<gene>
    <name evidence="2" type="ORF">GSI_09641</name>
</gene>
<comment type="caution">
    <text evidence="2">The sequence shown here is derived from an EMBL/GenBank/DDBJ whole genome shotgun (WGS) entry which is preliminary data.</text>
</comment>
<name>A0A2G8S380_9APHY</name>
<dbReference type="InterPro" id="IPR036282">
    <property type="entry name" value="Glutathione-S-Trfase_C_sf"/>
</dbReference>
<dbReference type="InterPro" id="IPR050983">
    <property type="entry name" value="GST_Omega/HSP26"/>
</dbReference>
<dbReference type="CDD" id="cd00570">
    <property type="entry name" value="GST_N_family"/>
    <property type="match status" value="1"/>
</dbReference>
<dbReference type="PROSITE" id="PS50404">
    <property type="entry name" value="GST_NTER"/>
    <property type="match status" value="1"/>
</dbReference>
<dbReference type="AlphaFoldDB" id="A0A2G8S380"/>
<dbReference type="Gene3D" id="1.20.1050.10">
    <property type="match status" value="1"/>
</dbReference>
<dbReference type="EMBL" id="AYKW01000026">
    <property type="protein sequence ID" value="PIL28229.1"/>
    <property type="molecule type" value="Genomic_DNA"/>
</dbReference>